<feature type="transmembrane region" description="Helical" evidence="8">
    <location>
        <begin position="201"/>
        <end position="222"/>
    </location>
</feature>
<organism evidence="10 11">
    <name type="scientific">Glycomyces rutgersensis</name>
    <dbReference type="NCBI Taxonomy" id="58115"/>
    <lineage>
        <taxon>Bacteria</taxon>
        <taxon>Bacillati</taxon>
        <taxon>Actinomycetota</taxon>
        <taxon>Actinomycetes</taxon>
        <taxon>Glycomycetales</taxon>
        <taxon>Glycomycetaceae</taxon>
        <taxon>Glycomyces</taxon>
    </lineage>
</organism>
<keyword evidence="5 8" id="KW-0812">Transmembrane</keyword>
<feature type="transmembrane region" description="Helical" evidence="8">
    <location>
        <begin position="282"/>
        <end position="301"/>
    </location>
</feature>
<feature type="transmembrane region" description="Helical" evidence="8">
    <location>
        <begin position="109"/>
        <end position="128"/>
    </location>
</feature>
<evidence type="ECO:0000256" key="6">
    <source>
        <dbReference type="ARBA" id="ARBA00022989"/>
    </source>
</evidence>
<dbReference type="Proteomes" id="UP001501584">
    <property type="component" value="Unassembled WGS sequence"/>
</dbReference>
<evidence type="ECO:0000313" key="11">
    <source>
        <dbReference type="Proteomes" id="UP001501584"/>
    </source>
</evidence>
<keyword evidence="2" id="KW-1003">Cell membrane</keyword>
<evidence type="ECO:0000256" key="5">
    <source>
        <dbReference type="ARBA" id="ARBA00022692"/>
    </source>
</evidence>
<feature type="transmembrane region" description="Helical" evidence="8">
    <location>
        <begin position="135"/>
        <end position="153"/>
    </location>
</feature>
<feature type="transmembrane region" description="Helical" evidence="8">
    <location>
        <begin position="20"/>
        <end position="39"/>
    </location>
</feature>
<protein>
    <submittedName>
        <fullName evidence="10">Glycosyltransferase family 39 protein</fullName>
    </submittedName>
</protein>
<gene>
    <name evidence="10" type="ORF">GCM10010403_10790</name>
</gene>
<evidence type="ECO:0000256" key="3">
    <source>
        <dbReference type="ARBA" id="ARBA00022676"/>
    </source>
</evidence>
<keyword evidence="3" id="KW-0328">Glycosyltransferase</keyword>
<name>A0ABN3F8M2_9ACTN</name>
<dbReference type="Pfam" id="PF13231">
    <property type="entry name" value="PMT_2"/>
    <property type="match status" value="1"/>
</dbReference>
<dbReference type="InterPro" id="IPR038731">
    <property type="entry name" value="RgtA/B/C-like"/>
</dbReference>
<evidence type="ECO:0000256" key="8">
    <source>
        <dbReference type="SAM" id="Phobius"/>
    </source>
</evidence>
<feature type="transmembrane region" description="Helical" evidence="8">
    <location>
        <begin position="307"/>
        <end position="323"/>
    </location>
</feature>
<evidence type="ECO:0000256" key="1">
    <source>
        <dbReference type="ARBA" id="ARBA00004651"/>
    </source>
</evidence>
<keyword evidence="4" id="KW-0808">Transferase</keyword>
<proteinExistence type="predicted"/>
<keyword evidence="11" id="KW-1185">Reference proteome</keyword>
<dbReference type="PANTHER" id="PTHR33908:SF11">
    <property type="entry name" value="MEMBRANE PROTEIN"/>
    <property type="match status" value="1"/>
</dbReference>
<feature type="transmembrane region" description="Helical" evidence="8">
    <location>
        <begin position="330"/>
        <end position="349"/>
    </location>
</feature>
<feature type="transmembrane region" description="Helical" evidence="8">
    <location>
        <begin position="249"/>
        <end position="270"/>
    </location>
</feature>
<dbReference type="InterPro" id="IPR050297">
    <property type="entry name" value="LipidA_mod_glycosyltrf_83"/>
</dbReference>
<accession>A0ABN3F8M2</accession>
<reference evidence="10 11" key="1">
    <citation type="journal article" date="2019" name="Int. J. Syst. Evol. Microbiol.">
        <title>The Global Catalogue of Microorganisms (GCM) 10K type strain sequencing project: providing services to taxonomists for standard genome sequencing and annotation.</title>
        <authorList>
            <consortium name="The Broad Institute Genomics Platform"/>
            <consortium name="The Broad Institute Genome Sequencing Center for Infectious Disease"/>
            <person name="Wu L."/>
            <person name="Ma J."/>
        </authorList>
    </citation>
    <scope>NUCLEOTIDE SEQUENCE [LARGE SCALE GENOMIC DNA]</scope>
    <source>
        <strain evidence="10 11">JCM 6238</strain>
    </source>
</reference>
<dbReference type="EMBL" id="BAAASX010000001">
    <property type="protein sequence ID" value="GAA2322491.1"/>
    <property type="molecule type" value="Genomic_DNA"/>
</dbReference>
<feature type="domain" description="Glycosyltransferase RgtA/B/C/D-like" evidence="9">
    <location>
        <begin position="59"/>
        <end position="219"/>
    </location>
</feature>
<feature type="transmembrane region" description="Helical" evidence="8">
    <location>
        <begin position="159"/>
        <end position="189"/>
    </location>
</feature>
<evidence type="ECO:0000313" key="10">
    <source>
        <dbReference type="EMBL" id="GAA2322491.1"/>
    </source>
</evidence>
<feature type="transmembrane region" description="Helical" evidence="8">
    <location>
        <begin position="79"/>
        <end position="97"/>
    </location>
</feature>
<keyword evidence="6 8" id="KW-1133">Transmembrane helix</keyword>
<comment type="subcellular location">
    <subcellularLocation>
        <location evidence="1">Cell membrane</location>
        <topology evidence="1">Multi-pass membrane protein</topology>
    </subcellularLocation>
</comment>
<keyword evidence="7 8" id="KW-0472">Membrane</keyword>
<evidence type="ECO:0000256" key="2">
    <source>
        <dbReference type="ARBA" id="ARBA00022475"/>
    </source>
</evidence>
<sequence>MATPECEGPPMQLPPLHRAHLVAASAVLATVLAILNGRYDYHRDELYFRMLDPAWGYVDQPPLTPLLGKAATALLGDSLWAFRFPSILCMVGLLWIAALLTREFGGGKAAQALCVWGLAFAGVALAFGHQLSTNSVDLVVWVAAILFAVKALLRDHPKWWLAVGAMAGVGLYNKHLIVLLLLSLGLALLAVGPRKALLSKWLWAGAGLALVIGSPNLVYQAVNDWPQLEMASAINETDGTENRILLLPFQFLLIGLFLVPVWIAGFAALLRRPEWRPVRALAVAYPILLAITLVTGGQFYYPMGLVMALYAAGCVRVAAWAATPGRRRTLVAGVALNSAISALVALPLLPVEVVGGTPIAAMNSSVPDGVGWQTYTDQVEAVVAANPEAGAVITANYGEAGALVRYGEGLPPVFSGHNALHEYGPPPAGPDTVVTVGLDAAGLSRLFDSCEPAAELDNGLGVDNEEQGAVVAVCHGPVEEWAQLWPEFQHYG</sequence>
<dbReference type="PANTHER" id="PTHR33908">
    <property type="entry name" value="MANNOSYLTRANSFERASE YKCB-RELATED"/>
    <property type="match status" value="1"/>
</dbReference>
<evidence type="ECO:0000259" key="9">
    <source>
        <dbReference type="Pfam" id="PF13231"/>
    </source>
</evidence>
<evidence type="ECO:0000256" key="7">
    <source>
        <dbReference type="ARBA" id="ARBA00023136"/>
    </source>
</evidence>
<evidence type="ECO:0000256" key="4">
    <source>
        <dbReference type="ARBA" id="ARBA00022679"/>
    </source>
</evidence>
<comment type="caution">
    <text evidence="10">The sequence shown here is derived from an EMBL/GenBank/DDBJ whole genome shotgun (WGS) entry which is preliminary data.</text>
</comment>